<dbReference type="PRINTS" id="PR00081">
    <property type="entry name" value="GDHRDH"/>
</dbReference>
<dbReference type="InterPro" id="IPR036291">
    <property type="entry name" value="NAD(P)-bd_dom_sf"/>
</dbReference>
<dbReference type="Pfam" id="PF00106">
    <property type="entry name" value="adh_short"/>
    <property type="match status" value="1"/>
</dbReference>
<dbReference type="InterPro" id="IPR002347">
    <property type="entry name" value="SDR_fam"/>
</dbReference>
<dbReference type="EMBL" id="QJNU01000060">
    <property type="protein sequence ID" value="RYP08519.1"/>
    <property type="molecule type" value="Genomic_DNA"/>
</dbReference>
<dbReference type="Gene3D" id="3.40.50.720">
    <property type="entry name" value="NAD(P)-binding Rossmann-like Domain"/>
    <property type="match status" value="1"/>
</dbReference>
<sequence length="274" mass="29947">MPSYVITGVSKGLGFEFLRQISADLNNTVIGIVRDKPTTDKKVSEELSRRSNIHILHADVTDYDALQQAVVETAKITGGSLDYLVANAGYVTQLDAFEPIGVLGNKPQELEGDLNKSIKVNVTSNIHLFNLYMPLILKGQVKKVVTISSGLADLDPINNFELEVSPLYSISKAAMNIAVAKFHAQYKKDGVLFISISPGTVDVGHYTHATQEELQKLGAMMQKFQQYAPDFKGPTTPELAVKDVISVWEKASVENGDGGTYVSHKGNKQWLHSA</sequence>
<reference evidence="1 2" key="1">
    <citation type="submission" date="2018-06" db="EMBL/GenBank/DDBJ databases">
        <title>Complete Genomes of Monosporascus.</title>
        <authorList>
            <person name="Robinson A.J."/>
            <person name="Natvig D.O."/>
        </authorList>
    </citation>
    <scope>NUCLEOTIDE SEQUENCE [LARGE SCALE GENOMIC DNA]</scope>
    <source>
        <strain evidence="1 2">CBS 110550</strain>
    </source>
</reference>
<accession>A0A4V1XC50</accession>
<dbReference type="InterPro" id="IPR052184">
    <property type="entry name" value="SDR_enzymes"/>
</dbReference>
<evidence type="ECO:0000313" key="1">
    <source>
        <dbReference type="EMBL" id="RYP08519.1"/>
    </source>
</evidence>
<dbReference type="GO" id="GO:0016616">
    <property type="term" value="F:oxidoreductase activity, acting on the CH-OH group of donors, NAD or NADP as acceptor"/>
    <property type="evidence" value="ECO:0007669"/>
    <property type="project" value="TreeGrafter"/>
</dbReference>
<evidence type="ECO:0008006" key="3">
    <source>
        <dbReference type="Google" id="ProtNLM"/>
    </source>
</evidence>
<evidence type="ECO:0000313" key="2">
    <source>
        <dbReference type="Proteomes" id="UP000293360"/>
    </source>
</evidence>
<gene>
    <name evidence="1" type="ORF">DL764_001850</name>
</gene>
<proteinExistence type="predicted"/>
<comment type="caution">
    <text evidence="1">The sequence shown here is derived from an EMBL/GenBank/DDBJ whole genome shotgun (WGS) entry which is preliminary data.</text>
</comment>
<name>A0A4V1XC50_9PEZI</name>
<dbReference type="PANTHER" id="PTHR45458">
    <property type="entry name" value="SHORT-CHAIN DEHYDROGENASE/REDUCTASE SDR"/>
    <property type="match status" value="1"/>
</dbReference>
<keyword evidence="2" id="KW-1185">Reference proteome</keyword>
<dbReference type="Proteomes" id="UP000293360">
    <property type="component" value="Unassembled WGS sequence"/>
</dbReference>
<dbReference type="PANTHER" id="PTHR45458:SF3">
    <property type="entry name" value="CHAIN DEHYDROGENASE (ATSC), PUTATIVE-RELATED"/>
    <property type="match status" value="1"/>
</dbReference>
<protein>
    <recommendedName>
        <fullName evidence="3">Ketoreductase (KR) domain-containing protein</fullName>
    </recommendedName>
</protein>
<dbReference type="SUPFAM" id="SSF51735">
    <property type="entry name" value="NAD(P)-binding Rossmann-fold domains"/>
    <property type="match status" value="1"/>
</dbReference>
<dbReference type="OrthoDB" id="7289984at2759"/>
<dbReference type="AlphaFoldDB" id="A0A4V1XC50"/>
<organism evidence="1 2">
    <name type="scientific">Monosporascus ibericus</name>
    <dbReference type="NCBI Taxonomy" id="155417"/>
    <lineage>
        <taxon>Eukaryota</taxon>
        <taxon>Fungi</taxon>
        <taxon>Dikarya</taxon>
        <taxon>Ascomycota</taxon>
        <taxon>Pezizomycotina</taxon>
        <taxon>Sordariomycetes</taxon>
        <taxon>Xylariomycetidae</taxon>
        <taxon>Xylariales</taxon>
        <taxon>Xylariales incertae sedis</taxon>
        <taxon>Monosporascus</taxon>
    </lineage>
</organism>